<accession>A0A7R9FYM6</accession>
<keyword evidence="1" id="KW-1133">Transmembrane helix</keyword>
<keyword evidence="1" id="KW-0812">Transmembrane</keyword>
<feature type="transmembrane region" description="Helical" evidence="1">
    <location>
        <begin position="299"/>
        <end position="322"/>
    </location>
</feature>
<evidence type="ECO:0000256" key="1">
    <source>
        <dbReference type="SAM" id="Phobius"/>
    </source>
</evidence>
<name>A0A7R9FYM6_TIMSH</name>
<proteinExistence type="predicted"/>
<keyword evidence="1" id="KW-0472">Membrane</keyword>
<sequence>MFAKIVPTFANRGCHIVIITNPPAVKVAVKEMREMLNSDLVTCLLHVNGGWRMREGGQDGDGRMSVCSQYGGGRQQGCGDAVEPLGDHLRAVGRHHRASVGNALTTESPVDTHQLVHDARLVDLDTEDDAVDLVLSSQNLCYFIPEGGVVTVWMAASPVSLPRGQPSLADDNTGDLLPPFSSRCGTRPLATEVGGVVISLCIYSRGESLILYSGLEASQSIRNRIHLAVMFKLVVLAVMLAVSGVCAAPGNLLAAPLAYSSPLLAAPAAYATAPFAYAAPGPVVTAHSSQVVSQRFNGLAAPLLAPAPLLAAYAHAPAAVYFK</sequence>
<dbReference type="EMBL" id="OC001471">
    <property type="protein sequence ID" value="CAD7259997.1"/>
    <property type="molecule type" value="Genomic_DNA"/>
</dbReference>
<dbReference type="AlphaFoldDB" id="A0A7R9FYM6"/>
<feature type="transmembrane region" description="Helical" evidence="1">
    <location>
        <begin position="229"/>
        <end position="254"/>
    </location>
</feature>
<gene>
    <name evidence="2" type="ORF">TSIB3V08_LOCUS4190</name>
</gene>
<organism evidence="2">
    <name type="scientific">Timema shepardi</name>
    <name type="common">Walking stick</name>
    <dbReference type="NCBI Taxonomy" id="629360"/>
    <lineage>
        <taxon>Eukaryota</taxon>
        <taxon>Metazoa</taxon>
        <taxon>Ecdysozoa</taxon>
        <taxon>Arthropoda</taxon>
        <taxon>Hexapoda</taxon>
        <taxon>Insecta</taxon>
        <taxon>Pterygota</taxon>
        <taxon>Neoptera</taxon>
        <taxon>Polyneoptera</taxon>
        <taxon>Phasmatodea</taxon>
        <taxon>Timematodea</taxon>
        <taxon>Timematoidea</taxon>
        <taxon>Timematidae</taxon>
        <taxon>Timema</taxon>
    </lineage>
</organism>
<evidence type="ECO:0000313" key="2">
    <source>
        <dbReference type="EMBL" id="CAD7259997.1"/>
    </source>
</evidence>
<reference evidence="2" key="1">
    <citation type="submission" date="2020-11" db="EMBL/GenBank/DDBJ databases">
        <authorList>
            <person name="Tran Van P."/>
        </authorList>
    </citation>
    <scope>NUCLEOTIDE SEQUENCE</scope>
</reference>
<protein>
    <submittedName>
        <fullName evidence="2">Uncharacterized protein</fullName>
    </submittedName>
</protein>